<organism evidence="1 2">
    <name type="scientific">Hyaloscypha bicolor E</name>
    <dbReference type="NCBI Taxonomy" id="1095630"/>
    <lineage>
        <taxon>Eukaryota</taxon>
        <taxon>Fungi</taxon>
        <taxon>Dikarya</taxon>
        <taxon>Ascomycota</taxon>
        <taxon>Pezizomycotina</taxon>
        <taxon>Leotiomycetes</taxon>
        <taxon>Helotiales</taxon>
        <taxon>Hyaloscyphaceae</taxon>
        <taxon>Hyaloscypha</taxon>
        <taxon>Hyaloscypha bicolor</taxon>
    </lineage>
</organism>
<dbReference type="InParanoid" id="A0A2J6SR63"/>
<dbReference type="OrthoDB" id="3465583at2759"/>
<name>A0A2J6SR63_9HELO</name>
<evidence type="ECO:0008006" key="3">
    <source>
        <dbReference type="Google" id="ProtNLM"/>
    </source>
</evidence>
<gene>
    <name evidence="1" type="ORF">K444DRAFT_635499</name>
</gene>
<proteinExistence type="predicted"/>
<evidence type="ECO:0000313" key="2">
    <source>
        <dbReference type="Proteomes" id="UP000235371"/>
    </source>
</evidence>
<reference evidence="1 2" key="1">
    <citation type="submission" date="2016-04" db="EMBL/GenBank/DDBJ databases">
        <title>A degradative enzymes factory behind the ericoid mycorrhizal symbiosis.</title>
        <authorList>
            <consortium name="DOE Joint Genome Institute"/>
            <person name="Martino E."/>
            <person name="Morin E."/>
            <person name="Grelet G."/>
            <person name="Kuo A."/>
            <person name="Kohler A."/>
            <person name="Daghino S."/>
            <person name="Barry K."/>
            <person name="Choi C."/>
            <person name="Cichocki N."/>
            <person name="Clum A."/>
            <person name="Copeland A."/>
            <person name="Hainaut M."/>
            <person name="Haridas S."/>
            <person name="Labutti K."/>
            <person name="Lindquist E."/>
            <person name="Lipzen A."/>
            <person name="Khouja H.-R."/>
            <person name="Murat C."/>
            <person name="Ohm R."/>
            <person name="Olson A."/>
            <person name="Spatafora J."/>
            <person name="Veneault-Fourrey C."/>
            <person name="Henrissat B."/>
            <person name="Grigoriev I."/>
            <person name="Martin F."/>
            <person name="Perotto S."/>
        </authorList>
    </citation>
    <scope>NUCLEOTIDE SEQUENCE [LARGE SCALE GENOMIC DNA]</scope>
    <source>
        <strain evidence="1 2">E</strain>
    </source>
</reference>
<protein>
    <recommendedName>
        <fullName evidence="3">F-box domain-containing protein</fullName>
    </recommendedName>
</protein>
<dbReference type="AlphaFoldDB" id="A0A2J6SR63"/>
<accession>A0A2J6SR63</accession>
<evidence type="ECO:0000313" key="1">
    <source>
        <dbReference type="EMBL" id="PMD53268.1"/>
    </source>
</evidence>
<sequence length="369" mass="41431">MSSSATQSPPSYLTTLPGELRNQIFTLCINRALNHHLFHPLTLASSPFTTSVYSPTAKTGHLKLSNIGPLPLLFTNKQIFAEVSSLLYGRVEHVSIDEQVGVWLDDDASSRWEFAYSLLQGRADLMKVVKSVEITLPRTPRPFLLAAYASMTRTPLPKNTTLESSALAILPGLETFLVQFENLERVKIVLVAESTDQIPVYEEFRGLWKLFGERLKVECKTRMEIGPPNRQVAPLAIIHGHRQKWQDGWMRVSEGSYNLPFRAFPLELRTQIRDYFIQDADKVAEIITHPGFDRMISPAKCPCYLPMRYAFRDTGLLIIGITPKDIPGLIWANTQNSPGRFWDDKGQNVFNLLGVAFLGSGELDKIAGG</sequence>
<dbReference type="EMBL" id="KZ613887">
    <property type="protein sequence ID" value="PMD53268.1"/>
    <property type="molecule type" value="Genomic_DNA"/>
</dbReference>
<dbReference type="GeneID" id="36591947"/>
<dbReference type="RefSeq" id="XP_024730172.1">
    <property type="nucleotide sequence ID" value="XM_024883870.1"/>
</dbReference>
<keyword evidence="2" id="KW-1185">Reference proteome</keyword>
<dbReference type="Proteomes" id="UP000235371">
    <property type="component" value="Unassembled WGS sequence"/>
</dbReference>